<proteinExistence type="predicted"/>
<organism evidence="1">
    <name type="scientific">marine metagenome</name>
    <dbReference type="NCBI Taxonomy" id="408172"/>
    <lineage>
        <taxon>unclassified sequences</taxon>
        <taxon>metagenomes</taxon>
        <taxon>ecological metagenomes</taxon>
    </lineage>
</organism>
<dbReference type="EMBL" id="UINC01057078">
    <property type="protein sequence ID" value="SVB77852.1"/>
    <property type="molecule type" value="Genomic_DNA"/>
</dbReference>
<accession>A0A382GSJ3</accession>
<gene>
    <name evidence="1" type="ORF">METZ01_LOCUS230706</name>
</gene>
<protein>
    <submittedName>
        <fullName evidence="1">Uncharacterized protein</fullName>
    </submittedName>
</protein>
<evidence type="ECO:0000313" key="1">
    <source>
        <dbReference type="EMBL" id="SVB77852.1"/>
    </source>
</evidence>
<sequence length="27" mass="3107">KRYSKPTNRSMPIRGIISITLIRCNST</sequence>
<name>A0A382GSJ3_9ZZZZ</name>
<feature type="non-terminal residue" evidence="1">
    <location>
        <position position="1"/>
    </location>
</feature>
<feature type="non-terminal residue" evidence="1">
    <location>
        <position position="27"/>
    </location>
</feature>
<dbReference type="AlphaFoldDB" id="A0A382GSJ3"/>
<reference evidence="1" key="1">
    <citation type="submission" date="2018-05" db="EMBL/GenBank/DDBJ databases">
        <authorList>
            <person name="Lanie J.A."/>
            <person name="Ng W.-L."/>
            <person name="Kazmierczak K.M."/>
            <person name="Andrzejewski T.M."/>
            <person name="Davidsen T.M."/>
            <person name="Wayne K.J."/>
            <person name="Tettelin H."/>
            <person name="Glass J.I."/>
            <person name="Rusch D."/>
            <person name="Podicherti R."/>
            <person name="Tsui H.-C.T."/>
            <person name="Winkler M.E."/>
        </authorList>
    </citation>
    <scope>NUCLEOTIDE SEQUENCE</scope>
</reference>